<dbReference type="PROSITE" id="PS51257">
    <property type="entry name" value="PROKAR_LIPOPROTEIN"/>
    <property type="match status" value="1"/>
</dbReference>
<protein>
    <recommendedName>
        <fullName evidence="2">Lipoprotein</fullName>
    </recommendedName>
</protein>
<gene>
    <name evidence="1" type="ORF">CH379_20570</name>
</gene>
<reference evidence="1" key="1">
    <citation type="submission" date="2017-07" db="EMBL/GenBank/DDBJ databases">
        <title>Leptospira spp. isolated from tropical soils.</title>
        <authorList>
            <person name="Thibeaux R."/>
            <person name="Iraola G."/>
            <person name="Ferres I."/>
            <person name="Bierque E."/>
            <person name="Girault D."/>
            <person name="Soupe-Gilbert M.-E."/>
            <person name="Picardeau M."/>
            <person name="Goarant C."/>
        </authorList>
    </citation>
    <scope>NUCLEOTIDE SEQUENCE [LARGE SCALE GENOMIC DNA]</scope>
    <source>
        <strain evidence="1">ATI7-C-A5</strain>
    </source>
</reference>
<proteinExistence type="predicted"/>
<sequence>MIRIFFRIAAVFGFFILSCRTTTMIVPDQKDGQKQGVSAFSLFLFDPLKRVPMGSEKTVVYKLKAQYFKFRILCKKTEAAASAEECGYRDIYDLKQKAPYKGKNTDFFYSVFTGLADKNKTFDVNTPFYIVGGIEPGSKYQLAEVGFEYTIYLNNSPTYSTPIQKLRIYKVSNPDLLNVIPVSDGISYLGNFAASVLPSKENAKEEPDTVSLIKEDKFSSVVPANVLSDLYDVKMTQYDPEAVKNRFTIYFKEDYCGLGIQESYCR</sequence>
<name>A0A2N0B3I4_9LEPT</name>
<organism evidence="1">
    <name type="scientific">Leptospira ellisii</name>
    <dbReference type="NCBI Taxonomy" id="2023197"/>
    <lineage>
        <taxon>Bacteria</taxon>
        <taxon>Pseudomonadati</taxon>
        <taxon>Spirochaetota</taxon>
        <taxon>Spirochaetia</taxon>
        <taxon>Leptospirales</taxon>
        <taxon>Leptospiraceae</taxon>
        <taxon>Leptospira</taxon>
    </lineage>
</organism>
<dbReference type="AlphaFoldDB" id="A0A2N0B3I4"/>
<evidence type="ECO:0000313" key="1">
    <source>
        <dbReference type="EMBL" id="PJZ91096.1"/>
    </source>
</evidence>
<accession>A0A2N0B3I4</accession>
<dbReference type="OrthoDB" id="9889516at2"/>
<dbReference type="EMBL" id="NPEF01000379">
    <property type="protein sequence ID" value="PJZ91096.1"/>
    <property type="molecule type" value="Genomic_DNA"/>
</dbReference>
<comment type="caution">
    <text evidence="1">The sequence shown here is derived from an EMBL/GenBank/DDBJ whole genome shotgun (WGS) entry which is preliminary data.</text>
</comment>
<evidence type="ECO:0008006" key="2">
    <source>
        <dbReference type="Google" id="ProtNLM"/>
    </source>
</evidence>